<dbReference type="SMART" id="SM01142">
    <property type="entry name" value="DSHCT"/>
    <property type="match status" value="1"/>
</dbReference>
<keyword evidence="6" id="KW-0106">Calcium</keyword>
<protein>
    <recommendedName>
        <fullName evidence="16">Calmodulin</fullName>
    </recommendedName>
</protein>
<dbReference type="InterPro" id="IPR018247">
    <property type="entry name" value="EF_Hand_1_Ca_BS"/>
</dbReference>
<evidence type="ECO:0008006" key="16">
    <source>
        <dbReference type="Google" id="ProtNLM"/>
    </source>
</evidence>
<keyword evidence="7" id="KW-0067">ATP-binding</keyword>
<dbReference type="Pfam" id="PF00270">
    <property type="entry name" value="DEAD"/>
    <property type="match status" value="1"/>
</dbReference>
<feature type="domain" description="Helicase ATP-binding" evidence="13">
    <location>
        <begin position="756"/>
        <end position="917"/>
    </location>
</feature>
<organism evidence="14 15">
    <name type="scientific">Durusdinium trenchii</name>
    <dbReference type="NCBI Taxonomy" id="1381693"/>
    <lineage>
        <taxon>Eukaryota</taxon>
        <taxon>Sar</taxon>
        <taxon>Alveolata</taxon>
        <taxon>Dinophyceae</taxon>
        <taxon>Suessiales</taxon>
        <taxon>Symbiodiniaceae</taxon>
        <taxon>Durusdinium</taxon>
    </lineage>
</organism>
<feature type="domain" description="EF-hand" evidence="12">
    <location>
        <begin position="473"/>
        <end position="508"/>
    </location>
</feature>
<dbReference type="InterPro" id="IPR011545">
    <property type="entry name" value="DEAD/DEAH_box_helicase_dom"/>
</dbReference>
<sequence>MECCGKVDDSLPQNVVPVGMCVEGQVETTLEALDAKLDKLTAKVDHCVNELLALRHGPSPVPNHRRSMVSSAPSALGRKGSLESLDVRAPSAAPSRPTLGRGLSSISMRSVPVSEPGEHPFRRGPRMSQRSDAMESLFSKRGPVPRDSLTNHTAGRRQESEVSLGVTPQLRRKVPVRYIDLRMAWQNYAREQLNQELSDEGMKPLIRMMHRNRCDDLWELLDDPLSSRCAWWISQFLACIVMASVILSMLGAAEEEPLINANTAAVLELCLDCFFLLEFLCRILSAPSKRSYLSDPLNWPDMVSATGLLIRGAAGFVVTTSMTQGSRSMVVTLFLLLPLIRFLKLLRYFESFRLLIDATRNSVEALPVLCYIMVVLCLSSATMMYLAEERSNIPSIYHAMWLAIVTMTTVGYGDYFPTSLTGYIVASLLTFSSVLFLALPVGIIGHEFTQSWQQRGQVLLKNRIRRCMVKWGYSAKDLRMLIEYVDVDGDGVLALTEFLELMRQMRIGITAQSAIDLFMAFDDDANGYIDYDEFLRQIFPEEYVKETVDEQILNAYGPQASPESLSPPVTSDDFSPHSRSQTGAVADRFSTKEYEEFQLLFTMNDRDGSGDVDVGELKVMIHWLGFSASHLAPELARKVDRDGSGSLNFVEWLSLHSVVGHGVTGLLSKRCQHSPAKVFVSLDQGAMNPTIAFCSHAASPSTAKAQVADQKLLGLSDEAEEKLKKLRRLDASPRLQAAAIAELFPFELDEAQKEAARQVAEGKDVLCCLPTGSGKTAIAIAAAWQALLQGARMIYTSPLKALSAQKRRQLSDIFGAEAVGLVTGDHCIIPDAPIVVMTTEILRNKLYMFGNSLGERGQHLVVVLDELHWISDRSRGSVWEEVIINGPSSCQFLGLSGSVGGDPQEFCHWMESILGRPCGLVVSQRRPVPLNFYVMRRSKSSQNERSFPLWDEAGTELHPRLLDEDWRDVPEKPKGPGLPRVLALARTLKRLQRLKWLPALSFSLQRRRCEEKVQDAHLLLSLARPGAFRSPAFRLLRWRPLVTEAEAAEIQQALTHFERDFPDLELSQTTREVLLNGLAAHHAGLMPAHRALVETLFERGLLKLVFATETLAAGIHMPAKAVLLNSQRKKDAFGLRSLNGTELQQMCGRAGRRGLDLRGHVLVEGQACWTAQTLIDGPLPLSSSFAPSYDMLCALFTGGRLEHSVAALCAGSFAAFLARSETPDVGHAPEAEDIQVLQDYGEELKATRELLEENGSSMEELEEYLKLRSQQQLDLALGNLGHSDDDDVLELDEAPSLLERHRVHQLELREALLEAFHRRNTLLAQLARHQPRKGHQWSSFQRYIAVLEEEGFLCSTVDAGDGRFLESTAKGAAAHGITRGANLLWLSALLPKPLGPDITAGLEPADLAALVAAMTEPREDARSARSARGDLGTSALEEALKWLSDYRWHLWEVQLRHGVCEPLPLSLDAFRLVRRWASTTCAWRPLVDSAGRLGEGDVFRLLRRTMEVLEGLEYCTSVEESWHSRVREARKLLARSPVVENQQVESGEVLLDGLGAFDGSEFLACMRLLRTIELETVQKLMQAAGARDGGDRLEVSHLPSLLNSMGYETWDLQVIEETLEDATLAPCTELELGDVWRFLMEYRRREGFGRQELQEITETFRRHDEDESGELDNLESPLALRMLGFSVGYTEVQSWLLKVDVDESGALNLAELRKLVRMLQAQDMEHFRDVFDAYVRQGFSKGGPPGTLTRENCVRLLELLNFTVPLETFDTVHVTEHQFLTVCYKLIKAQRMECRKNGGWSAQQLKVLRAEYETYASSRDGCVANKDLIRLLEDVLPDMSRDPLFRPELRSILRQVKVDSTGRLGFKEYLTFLQLCRSAKEISVARRQQAAVEETGFSGPEVQELRELFLEAAAPSGITFDGLWKLINSTTPLGHALTTELQELFNEQLMRRTDVHEPPEQALDFADFLRFMRQMMEINFANLVNDPQN</sequence>
<dbReference type="Gene3D" id="1.20.120.350">
    <property type="entry name" value="Voltage-gated potassium channels. Chain C"/>
    <property type="match status" value="1"/>
</dbReference>
<dbReference type="InterPro" id="IPR014001">
    <property type="entry name" value="Helicase_ATP-bd"/>
</dbReference>
<dbReference type="PROSITE" id="PS51192">
    <property type="entry name" value="HELICASE_ATP_BIND_1"/>
    <property type="match status" value="1"/>
</dbReference>
<feature type="transmembrane region" description="Helical" evidence="11">
    <location>
        <begin position="423"/>
        <end position="445"/>
    </location>
</feature>
<dbReference type="SMART" id="SM00487">
    <property type="entry name" value="DEXDc"/>
    <property type="match status" value="1"/>
</dbReference>
<dbReference type="Gene3D" id="1.10.238.10">
    <property type="entry name" value="EF-hand"/>
    <property type="match status" value="4"/>
</dbReference>
<feature type="compositionally biased region" description="Polar residues" evidence="10">
    <location>
        <begin position="561"/>
        <end position="583"/>
    </location>
</feature>
<dbReference type="SUPFAM" id="SSF47473">
    <property type="entry name" value="EF-hand"/>
    <property type="match status" value="2"/>
</dbReference>
<feature type="transmembrane region" description="Helical" evidence="11">
    <location>
        <begin position="328"/>
        <end position="346"/>
    </location>
</feature>
<evidence type="ECO:0000313" key="14">
    <source>
        <dbReference type="EMBL" id="CAK9072575.1"/>
    </source>
</evidence>
<dbReference type="InterPro" id="IPR001650">
    <property type="entry name" value="Helicase_C-like"/>
</dbReference>
<keyword evidence="8 11" id="KW-1133">Transmembrane helix</keyword>
<dbReference type="InterPro" id="IPR050699">
    <property type="entry name" value="RNA-DNA_Helicase"/>
</dbReference>
<proteinExistence type="predicted"/>
<keyword evidence="2 11" id="KW-0812">Transmembrane</keyword>
<accession>A0ABP0PCZ8</accession>
<comment type="subcellular location">
    <subcellularLocation>
        <location evidence="1">Membrane</location>
        <topology evidence="1">Multi-pass membrane protein</topology>
    </subcellularLocation>
</comment>
<reference evidence="14 15" key="1">
    <citation type="submission" date="2024-02" db="EMBL/GenBank/DDBJ databases">
        <authorList>
            <person name="Chen Y."/>
            <person name="Shah S."/>
            <person name="Dougan E. K."/>
            <person name="Thang M."/>
            <person name="Chan C."/>
        </authorList>
    </citation>
    <scope>NUCLEOTIDE SEQUENCE [LARGE SCALE GENOMIC DNA]</scope>
</reference>
<keyword evidence="15" id="KW-1185">Reference proteome</keyword>
<dbReference type="PROSITE" id="PS50222">
    <property type="entry name" value="EF_HAND_2"/>
    <property type="match status" value="4"/>
</dbReference>
<dbReference type="Pfam" id="PF00520">
    <property type="entry name" value="Ion_trans"/>
    <property type="match status" value="1"/>
</dbReference>
<evidence type="ECO:0000256" key="5">
    <source>
        <dbReference type="ARBA" id="ARBA00022806"/>
    </source>
</evidence>
<feature type="domain" description="EF-hand" evidence="12">
    <location>
        <begin position="592"/>
        <end position="627"/>
    </location>
</feature>
<evidence type="ECO:0000256" key="8">
    <source>
        <dbReference type="ARBA" id="ARBA00022989"/>
    </source>
</evidence>
<keyword evidence="4" id="KW-0378">Hydrolase</keyword>
<feature type="transmembrane region" description="Helical" evidence="11">
    <location>
        <begin position="229"/>
        <end position="253"/>
    </location>
</feature>
<dbReference type="InterPro" id="IPR027417">
    <property type="entry name" value="P-loop_NTPase"/>
</dbReference>
<evidence type="ECO:0000259" key="13">
    <source>
        <dbReference type="PROSITE" id="PS51192"/>
    </source>
</evidence>
<feature type="domain" description="EF-hand" evidence="12">
    <location>
        <begin position="509"/>
        <end position="544"/>
    </location>
</feature>
<dbReference type="SMART" id="SM00490">
    <property type="entry name" value="HELICc"/>
    <property type="match status" value="1"/>
</dbReference>
<feature type="transmembrane region" description="Helical" evidence="11">
    <location>
        <begin position="366"/>
        <end position="387"/>
    </location>
</feature>
<keyword evidence="9 11" id="KW-0472">Membrane</keyword>
<dbReference type="Pfam" id="PF13202">
    <property type="entry name" value="EF-hand_5"/>
    <property type="match status" value="1"/>
</dbReference>
<feature type="transmembrane region" description="Helical" evidence="11">
    <location>
        <begin position="259"/>
        <end position="281"/>
    </location>
</feature>
<dbReference type="Pfam" id="PF13833">
    <property type="entry name" value="EF-hand_8"/>
    <property type="match status" value="1"/>
</dbReference>
<feature type="region of interest" description="Disordered" evidence="10">
    <location>
        <begin position="557"/>
        <end position="585"/>
    </location>
</feature>
<evidence type="ECO:0000256" key="7">
    <source>
        <dbReference type="ARBA" id="ARBA00022840"/>
    </source>
</evidence>
<keyword evidence="3" id="KW-0547">Nucleotide-binding</keyword>
<evidence type="ECO:0000313" key="15">
    <source>
        <dbReference type="Proteomes" id="UP001642484"/>
    </source>
</evidence>
<dbReference type="SUPFAM" id="SSF52540">
    <property type="entry name" value="P-loop containing nucleoside triphosphate hydrolases"/>
    <property type="match status" value="2"/>
</dbReference>
<evidence type="ECO:0000256" key="1">
    <source>
        <dbReference type="ARBA" id="ARBA00004141"/>
    </source>
</evidence>
<evidence type="ECO:0000256" key="10">
    <source>
        <dbReference type="SAM" id="MobiDB-lite"/>
    </source>
</evidence>
<dbReference type="PRINTS" id="PR00169">
    <property type="entry name" value="KCHANNEL"/>
</dbReference>
<evidence type="ECO:0000256" key="2">
    <source>
        <dbReference type="ARBA" id="ARBA00022692"/>
    </source>
</evidence>
<evidence type="ECO:0000256" key="3">
    <source>
        <dbReference type="ARBA" id="ARBA00022741"/>
    </source>
</evidence>
<dbReference type="EMBL" id="CAXAMN010022773">
    <property type="protein sequence ID" value="CAK9072575.1"/>
    <property type="molecule type" value="Genomic_DNA"/>
</dbReference>
<dbReference type="Gene3D" id="1.10.3380.30">
    <property type="match status" value="1"/>
</dbReference>
<name>A0ABP0PCZ8_9DINO</name>
<evidence type="ECO:0000259" key="12">
    <source>
        <dbReference type="PROSITE" id="PS50222"/>
    </source>
</evidence>
<feature type="region of interest" description="Disordered" evidence="10">
    <location>
        <begin position="58"/>
        <end position="164"/>
    </location>
</feature>
<dbReference type="InterPro" id="IPR027359">
    <property type="entry name" value="Volt_channel_dom_sf"/>
</dbReference>
<evidence type="ECO:0000256" key="9">
    <source>
        <dbReference type="ARBA" id="ARBA00023136"/>
    </source>
</evidence>
<dbReference type="InterPro" id="IPR011992">
    <property type="entry name" value="EF-hand-dom_pair"/>
</dbReference>
<dbReference type="Gene3D" id="3.40.50.300">
    <property type="entry name" value="P-loop containing nucleotide triphosphate hydrolases"/>
    <property type="match status" value="2"/>
</dbReference>
<evidence type="ECO:0000256" key="4">
    <source>
        <dbReference type="ARBA" id="ARBA00022801"/>
    </source>
</evidence>
<dbReference type="Gene3D" id="1.10.287.70">
    <property type="match status" value="1"/>
</dbReference>
<dbReference type="Proteomes" id="UP001642484">
    <property type="component" value="Unassembled WGS sequence"/>
</dbReference>
<dbReference type="InterPro" id="IPR002048">
    <property type="entry name" value="EF_hand_dom"/>
</dbReference>
<evidence type="ECO:0000256" key="6">
    <source>
        <dbReference type="ARBA" id="ARBA00022837"/>
    </source>
</evidence>
<dbReference type="InterPro" id="IPR005821">
    <property type="entry name" value="Ion_trans_dom"/>
</dbReference>
<dbReference type="Pfam" id="PF08148">
    <property type="entry name" value="DSHCT"/>
    <property type="match status" value="1"/>
</dbReference>
<dbReference type="SUPFAM" id="SSF81324">
    <property type="entry name" value="Voltage-gated potassium channels"/>
    <property type="match status" value="1"/>
</dbReference>
<dbReference type="PANTHER" id="PTHR12131:SF1">
    <property type="entry name" value="ATP-DEPENDENT RNA HELICASE SUPV3L1, MITOCHONDRIAL-RELATED"/>
    <property type="match status" value="1"/>
</dbReference>
<gene>
    <name evidence="14" type="ORF">CCMP2556_LOCUS35708</name>
</gene>
<feature type="transmembrane region" description="Helical" evidence="11">
    <location>
        <begin position="399"/>
        <end position="416"/>
    </location>
</feature>
<dbReference type="SMART" id="SM00054">
    <property type="entry name" value="EFh"/>
    <property type="match status" value="7"/>
</dbReference>
<feature type="domain" description="EF-hand" evidence="12">
    <location>
        <begin position="1687"/>
        <end position="1722"/>
    </location>
</feature>
<dbReference type="PANTHER" id="PTHR12131">
    <property type="entry name" value="ATP-DEPENDENT RNA AND DNA HELICASE"/>
    <property type="match status" value="1"/>
</dbReference>
<dbReference type="PROSITE" id="PS00018">
    <property type="entry name" value="EF_HAND_1"/>
    <property type="match status" value="5"/>
</dbReference>
<dbReference type="CDD" id="cd00051">
    <property type="entry name" value="EFh"/>
    <property type="match status" value="2"/>
</dbReference>
<comment type="caution">
    <text evidence="14">The sequence shown here is derived from an EMBL/GenBank/DDBJ whole genome shotgun (WGS) entry which is preliminary data.</text>
</comment>
<dbReference type="InterPro" id="IPR012961">
    <property type="entry name" value="Ski2/MTR4_C"/>
</dbReference>
<keyword evidence="5" id="KW-0347">Helicase</keyword>
<evidence type="ECO:0000256" key="11">
    <source>
        <dbReference type="SAM" id="Phobius"/>
    </source>
</evidence>